<name>A0A9W6Y4F8_9STRA</name>
<feature type="region of interest" description="Disordered" evidence="1">
    <location>
        <begin position="1"/>
        <end position="22"/>
    </location>
</feature>
<comment type="caution">
    <text evidence="3">The sequence shown here is derived from an EMBL/GenBank/DDBJ whole genome shotgun (WGS) entry which is preliminary data.</text>
</comment>
<accession>A0A9W6Y4F8</accession>
<feature type="compositionally biased region" description="Polar residues" evidence="1">
    <location>
        <begin position="1"/>
        <end position="13"/>
    </location>
</feature>
<keyword evidence="2" id="KW-0472">Membrane</keyword>
<protein>
    <submittedName>
        <fullName evidence="3">Unnamed protein product</fullName>
    </submittedName>
</protein>
<keyword evidence="4" id="KW-1185">Reference proteome</keyword>
<gene>
    <name evidence="3" type="ORF">Pfra01_002101000</name>
</gene>
<evidence type="ECO:0000256" key="2">
    <source>
        <dbReference type="SAM" id="Phobius"/>
    </source>
</evidence>
<reference evidence="3" key="1">
    <citation type="submission" date="2023-04" db="EMBL/GenBank/DDBJ databases">
        <title>Phytophthora fragariaefolia NBRC 109709.</title>
        <authorList>
            <person name="Ichikawa N."/>
            <person name="Sato H."/>
            <person name="Tonouchi N."/>
        </authorList>
    </citation>
    <scope>NUCLEOTIDE SEQUENCE</scope>
    <source>
        <strain evidence="3">NBRC 109709</strain>
    </source>
</reference>
<feature type="transmembrane region" description="Helical" evidence="2">
    <location>
        <begin position="94"/>
        <end position="115"/>
    </location>
</feature>
<dbReference type="Proteomes" id="UP001165121">
    <property type="component" value="Unassembled WGS sequence"/>
</dbReference>
<keyword evidence="2" id="KW-1133">Transmembrane helix</keyword>
<proteinExistence type="predicted"/>
<organism evidence="3 4">
    <name type="scientific">Phytophthora fragariaefolia</name>
    <dbReference type="NCBI Taxonomy" id="1490495"/>
    <lineage>
        <taxon>Eukaryota</taxon>
        <taxon>Sar</taxon>
        <taxon>Stramenopiles</taxon>
        <taxon>Oomycota</taxon>
        <taxon>Peronosporomycetes</taxon>
        <taxon>Peronosporales</taxon>
        <taxon>Peronosporaceae</taxon>
        <taxon>Phytophthora</taxon>
    </lineage>
</organism>
<evidence type="ECO:0000256" key="1">
    <source>
        <dbReference type="SAM" id="MobiDB-lite"/>
    </source>
</evidence>
<dbReference type="AlphaFoldDB" id="A0A9W6Y4F8"/>
<evidence type="ECO:0000313" key="3">
    <source>
        <dbReference type="EMBL" id="GMF51735.1"/>
    </source>
</evidence>
<dbReference type="OrthoDB" id="115580at2759"/>
<dbReference type="EMBL" id="BSXT01002942">
    <property type="protein sequence ID" value="GMF51735.1"/>
    <property type="molecule type" value="Genomic_DNA"/>
</dbReference>
<keyword evidence="2" id="KW-0812">Transmembrane</keyword>
<evidence type="ECO:0000313" key="4">
    <source>
        <dbReference type="Proteomes" id="UP001165121"/>
    </source>
</evidence>
<sequence>MFQKNPKVSSAVKSSPDVVKGLKNPKVSQTIKELEGKKGFLSHLKSLPGVKTFVERLRGRSAPLTTTNVKEIGSVAMKSSGTWKDTLTHLWVKYGAIFLLALGIFFLFAVVYHGIFGN</sequence>